<dbReference type="InterPro" id="IPR013320">
    <property type="entry name" value="ConA-like_dom_sf"/>
</dbReference>
<gene>
    <name evidence="6" type="ORF">THIOM_000631</name>
</gene>
<evidence type="ECO:0000313" key="7">
    <source>
        <dbReference type="Proteomes" id="UP000076962"/>
    </source>
</evidence>
<dbReference type="SUPFAM" id="SSF49899">
    <property type="entry name" value="Concanavalin A-like lectins/glucanases"/>
    <property type="match status" value="1"/>
</dbReference>
<evidence type="ECO:0000256" key="5">
    <source>
        <dbReference type="SAM" id="Coils"/>
    </source>
</evidence>
<dbReference type="Pfam" id="PF13385">
    <property type="entry name" value="Laminin_G_3"/>
    <property type="match status" value="1"/>
</dbReference>
<keyword evidence="4" id="KW-1015">Disulfide bond</keyword>
<dbReference type="AlphaFoldDB" id="A0A176S5W6"/>
<evidence type="ECO:0000256" key="1">
    <source>
        <dbReference type="ARBA" id="ARBA00001913"/>
    </source>
</evidence>
<dbReference type="Proteomes" id="UP000076962">
    <property type="component" value="Unassembled WGS sequence"/>
</dbReference>
<reference evidence="6 7" key="1">
    <citation type="submission" date="2016-05" db="EMBL/GenBank/DDBJ databases">
        <title>Single-cell genome of chain-forming Candidatus Thiomargarita nelsonii and comparison to other large sulfur-oxidizing bacteria.</title>
        <authorList>
            <person name="Winkel M."/>
            <person name="Salman V."/>
            <person name="Woyke T."/>
            <person name="Schulz-Vogt H."/>
            <person name="Richter M."/>
            <person name="Flood B."/>
            <person name="Bailey J."/>
            <person name="Amann R."/>
            <person name="Mussmann M."/>
        </authorList>
    </citation>
    <scope>NUCLEOTIDE SEQUENCE [LARGE SCALE GENOMIC DNA]</scope>
    <source>
        <strain evidence="6 7">THI036</strain>
    </source>
</reference>
<keyword evidence="7" id="KW-1185">Reference proteome</keyword>
<evidence type="ECO:0000256" key="2">
    <source>
        <dbReference type="ARBA" id="ARBA00022723"/>
    </source>
</evidence>
<keyword evidence="5" id="KW-0175">Coiled coil</keyword>
<name>A0A176S5W6_9GAMM</name>
<evidence type="ECO:0000256" key="3">
    <source>
        <dbReference type="ARBA" id="ARBA00022837"/>
    </source>
</evidence>
<dbReference type="InterPro" id="IPR051360">
    <property type="entry name" value="Neuronal_Pentraxin_Related"/>
</dbReference>
<evidence type="ECO:0000313" key="6">
    <source>
        <dbReference type="EMBL" id="OAD23532.1"/>
    </source>
</evidence>
<keyword evidence="2" id="KW-0479">Metal-binding</keyword>
<feature type="coiled-coil region" evidence="5">
    <location>
        <begin position="46"/>
        <end position="73"/>
    </location>
</feature>
<dbReference type="PANTHER" id="PTHR19277:SF161">
    <property type="entry name" value="LAMININ G DOMAIN-CONTAINING PROTEIN"/>
    <property type="match status" value="1"/>
</dbReference>
<proteinExistence type="predicted"/>
<dbReference type="PANTHER" id="PTHR19277">
    <property type="entry name" value="PENTRAXIN"/>
    <property type="match status" value="1"/>
</dbReference>
<comment type="cofactor">
    <cofactor evidence="1">
        <name>Ca(2+)</name>
        <dbReference type="ChEBI" id="CHEBI:29108"/>
    </cofactor>
</comment>
<dbReference type="EMBL" id="LUTY01000312">
    <property type="protein sequence ID" value="OAD23532.1"/>
    <property type="molecule type" value="Genomic_DNA"/>
</dbReference>
<dbReference type="Gene3D" id="2.60.120.200">
    <property type="match status" value="1"/>
</dbReference>
<dbReference type="GO" id="GO:0046872">
    <property type="term" value="F:metal ion binding"/>
    <property type="evidence" value="ECO:0007669"/>
    <property type="project" value="UniProtKB-KW"/>
</dbReference>
<organism evidence="6 7">
    <name type="scientific">Candidatus Thiomargarita nelsonii</name>
    <dbReference type="NCBI Taxonomy" id="1003181"/>
    <lineage>
        <taxon>Bacteria</taxon>
        <taxon>Pseudomonadati</taxon>
        <taxon>Pseudomonadota</taxon>
        <taxon>Gammaproteobacteria</taxon>
        <taxon>Thiotrichales</taxon>
        <taxon>Thiotrichaceae</taxon>
        <taxon>Thiomargarita</taxon>
    </lineage>
</organism>
<accession>A0A176S5W6</accession>
<keyword evidence="3" id="KW-0106">Calcium</keyword>
<evidence type="ECO:0000256" key="4">
    <source>
        <dbReference type="ARBA" id="ARBA00023157"/>
    </source>
</evidence>
<sequence>MDVLTNILKDKNFMLKPITHALLTLIITVIPYTSSADTTPIDEQQIKDLQQQIGALETTVKALQEKIQTLTLLDLLDNGLVAYYPFNGNDESPNGHTVHGATLVKDRFGNRESAYSFNGKNSRIKLSASAIAGTELTLNLWLKTKDDKYGLVSGANQSFNNEYLIYFRKKLILHYHDKEVNTDINVSDNSWHMLTIVTSISQTQIYVDGLRREIIDIGSNSPFKVEGLWIGGDQDRVNGRWQTHQQFEGIVDEVRIYHRVLSGFEIQGLYTLH</sequence>
<protein>
    <submittedName>
        <fullName evidence="6">Pentaxin</fullName>
    </submittedName>
</protein>
<comment type="caution">
    <text evidence="6">The sequence shown here is derived from an EMBL/GenBank/DDBJ whole genome shotgun (WGS) entry which is preliminary data.</text>
</comment>